<dbReference type="AlphaFoldDB" id="A0AAV6UJI8"/>
<sequence length="146" mass="17762">MRKLDDEKDLKDLLEETELNYWKWCCENYPQRYSKQEIYDLMNVKDTVYNTVMLKKAAFRLHIMDADKKSWLRKVMDWEPDGVRNRVGPKEKWMYGLEDFLNSFRNYQIYFQKKQKTRKHNMFTNSGNANVQAEEEKGNEESVLQL</sequence>
<proteinExistence type="predicted"/>
<dbReference type="Proteomes" id="UP000827092">
    <property type="component" value="Unassembled WGS sequence"/>
</dbReference>
<name>A0AAV6UJI8_9ARAC</name>
<feature type="region of interest" description="Disordered" evidence="1">
    <location>
        <begin position="123"/>
        <end position="146"/>
    </location>
</feature>
<comment type="caution">
    <text evidence="2">The sequence shown here is derived from an EMBL/GenBank/DDBJ whole genome shotgun (WGS) entry which is preliminary data.</text>
</comment>
<evidence type="ECO:0000256" key="1">
    <source>
        <dbReference type="SAM" id="MobiDB-lite"/>
    </source>
</evidence>
<keyword evidence="3" id="KW-1185">Reference proteome</keyword>
<organism evidence="2 3">
    <name type="scientific">Oedothorax gibbosus</name>
    <dbReference type="NCBI Taxonomy" id="931172"/>
    <lineage>
        <taxon>Eukaryota</taxon>
        <taxon>Metazoa</taxon>
        <taxon>Ecdysozoa</taxon>
        <taxon>Arthropoda</taxon>
        <taxon>Chelicerata</taxon>
        <taxon>Arachnida</taxon>
        <taxon>Araneae</taxon>
        <taxon>Araneomorphae</taxon>
        <taxon>Entelegynae</taxon>
        <taxon>Araneoidea</taxon>
        <taxon>Linyphiidae</taxon>
        <taxon>Erigoninae</taxon>
        <taxon>Oedothorax</taxon>
    </lineage>
</organism>
<protein>
    <submittedName>
        <fullName evidence="2">Uncharacterized protein</fullName>
    </submittedName>
</protein>
<accession>A0AAV6UJI8</accession>
<reference evidence="2 3" key="1">
    <citation type="journal article" date="2022" name="Nat. Ecol. Evol.">
        <title>A masculinizing supergene underlies an exaggerated male reproductive morph in a spider.</title>
        <authorList>
            <person name="Hendrickx F."/>
            <person name="De Corte Z."/>
            <person name="Sonet G."/>
            <person name="Van Belleghem S.M."/>
            <person name="Kostlbacher S."/>
            <person name="Vangestel C."/>
        </authorList>
    </citation>
    <scope>NUCLEOTIDE SEQUENCE [LARGE SCALE GENOMIC DNA]</scope>
    <source>
        <strain evidence="2">W744_W776</strain>
    </source>
</reference>
<dbReference type="EMBL" id="JAFNEN010000374">
    <property type="protein sequence ID" value="KAG8184386.1"/>
    <property type="molecule type" value="Genomic_DNA"/>
</dbReference>
<evidence type="ECO:0000313" key="2">
    <source>
        <dbReference type="EMBL" id="KAG8184386.1"/>
    </source>
</evidence>
<gene>
    <name evidence="2" type="ORF">JTE90_004558</name>
</gene>
<evidence type="ECO:0000313" key="3">
    <source>
        <dbReference type="Proteomes" id="UP000827092"/>
    </source>
</evidence>